<dbReference type="GO" id="GO:0005829">
    <property type="term" value="C:cytosol"/>
    <property type="evidence" value="ECO:0007669"/>
    <property type="project" value="TreeGrafter"/>
</dbReference>
<proteinExistence type="inferred from homology"/>
<keyword evidence="12" id="KW-1185">Reference proteome</keyword>
<evidence type="ECO:0000313" key="11">
    <source>
        <dbReference type="EMBL" id="ORE89595.1"/>
    </source>
</evidence>
<evidence type="ECO:0000313" key="12">
    <source>
        <dbReference type="Proteomes" id="UP000192342"/>
    </source>
</evidence>
<dbReference type="UniPathway" id="UPA00068">
    <property type="reaction ID" value="UER00114"/>
</dbReference>
<dbReference type="PANTHER" id="PTHR43814">
    <property type="entry name" value="ARGININOSUCCINATE LYASE"/>
    <property type="match status" value="1"/>
</dbReference>
<dbReference type="InterPro" id="IPR020557">
    <property type="entry name" value="Fumarate_lyase_CS"/>
</dbReference>
<evidence type="ECO:0000256" key="6">
    <source>
        <dbReference type="ARBA" id="ARBA00022605"/>
    </source>
</evidence>
<dbReference type="RefSeq" id="WP_083561042.1">
    <property type="nucleotide sequence ID" value="NZ_AQQV01000001.1"/>
</dbReference>
<sequence length="461" mass="50228">MSGEKGKLWGGRFAEGTDALVEAFSASEHYDRRLYAHDIRGSKAHSAMLAKVGVLSADEVEAIHLGLDDIQRDIESGVFPWDPAREDVHMNIEARLTEKVGDAGKKLHTGRSRNDQVATDIRLYLRDQVDALLVSLKSLRAALIDLAEREADTIFPGYTHLQPAQPVTAGHHLLAWEAMLTRDTGRLADLRKRLNLSPLGAAALSGTSYPIDREMTAATLEFEAVIDNSLDAVSDRDFAIEFCSFASILMMHFSRVCEELVMWASPQFGLIALPDRYCTGSSIMPQKKNPDVAELTRGKTGRVYGALTALLTLMKGQPLAYNRDNQEDKEPLFDALDTVSAVLGVMNGMLPAIVFRADACRAAAGKGYPTATELADYLVRKGVPFRDAHEMVGKTVALAVEKDVDLAELSLDEIQSNAPLAEADVFDVLTLEGAVAARDHIGGTAPNQVRAACERARARLD</sequence>
<evidence type="ECO:0000256" key="8">
    <source>
        <dbReference type="HAMAP-Rule" id="MF_00006"/>
    </source>
</evidence>
<dbReference type="Pfam" id="PF14698">
    <property type="entry name" value="ASL_C2"/>
    <property type="match status" value="1"/>
</dbReference>
<dbReference type="FunFam" id="1.10.40.30:FF:000001">
    <property type="entry name" value="Argininosuccinate lyase"/>
    <property type="match status" value="1"/>
</dbReference>
<dbReference type="PRINTS" id="PR00149">
    <property type="entry name" value="FUMRATELYASE"/>
</dbReference>
<dbReference type="FunFam" id="1.20.200.10:FF:000015">
    <property type="entry name" value="argininosuccinate lyase isoform X2"/>
    <property type="match status" value="1"/>
</dbReference>
<evidence type="ECO:0000256" key="1">
    <source>
        <dbReference type="ARBA" id="ARBA00000985"/>
    </source>
</evidence>
<dbReference type="FunFam" id="1.10.275.10:FF:000002">
    <property type="entry name" value="Argininosuccinate lyase"/>
    <property type="match status" value="1"/>
</dbReference>
<dbReference type="EC" id="4.3.2.1" evidence="4 8"/>
<dbReference type="PRINTS" id="PR00145">
    <property type="entry name" value="ARGSUCLYASE"/>
</dbReference>
<dbReference type="Gene3D" id="1.10.40.30">
    <property type="entry name" value="Fumarase/aspartase (C-terminal domain)"/>
    <property type="match status" value="1"/>
</dbReference>
<feature type="domain" description="Fumarate lyase N-terminal" evidence="9">
    <location>
        <begin position="11"/>
        <end position="305"/>
    </location>
</feature>
<dbReference type="HAMAP" id="MF_00006">
    <property type="entry name" value="Arg_succ_lyase"/>
    <property type="match status" value="1"/>
</dbReference>
<organism evidence="11 12">
    <name type="scientific">Oceanococcus atlanticus</name>
    <dbReference type="NCBI Taxonomy" id="1317117"/>
    <lineage>
        <taxon>Bacteria</taxon>
        <taxon>Pseudomonadati</taxon>
        <taxon>Pseudomonadota</taxon>
        <taxon>Gammaproteobacteria</taxon>
        <taxon>Chromatiales</taxon>
        <taxon>Oceanococcaceae</taxon>
        <taxon>Oceanococcus</taxon>
    </lineage>
</organism>
<dbReference type="InterPro" id="IPR000362">
    <property type="entry name" value="Fumarate_lyase_fam"/>
</dbReference>
<dbReference type="NCBIfam" id="TIGR00838">
    <property type="entry name" value="argH"/>
    <property type="match status" value="1"/>
</dbReference>
<keyword evidence="7 8" id="KW-0456">Lyase</keyword>
<dbReference type="AlphaFoldDB" id="A0A1Y1SIU1"/>
<dbReference type="EMBL" id="AQQV01000001">
    <property type="protein sequence ID" value="ORE89595.1"/>
    <property type="molecule type" value="Genomic_DNA"/>
</dbReference>
<evidence type="ECO:0000256" key="2">
    <source>
        <dbReference type="ARBA" id="ARBA00004941"/>
    </source>
</evidence>
<dbReference type="GO" id="GO:0042450">
    <property type="term" value="P:L-arginine biosynthetic process via ornithine"/>
    <property type="evidence" value="ECO:0007669"/>
    <property type="project" value="UniProtKB-UniRule"/>
</dbReference>
<dbReference type="InterPro" id="IPR029419">
    <property type="entry name" value="Arg_succ_lyase_C"/>
</dbReference>
<dbReference type="Gene3D" id="1.20.200.10">
    <property type="entry name" value="Fumarase/aspartase (Central domain)"/>
    <property type="match status" value="1"/>
</dbReference>
<comment type="pathway">
    <text evidence="2 8">Amino-acid biosynthesis; L-arginine biosynthesis; L-arginine from L-ornithine and carbamoyl phosphate: step 3/3.</text>
</comment>
<keyword evidence="8" id="KW-0963">Cytoplasm</keyword>
<reference evidence="11 12" key="1">
    <citation type="submission" date="2013-04" db="EMBL/GenBank/DDBJ databases">
        <title>Oceanococcus atlanticus 22II-S10r2 Genome Sequencing.</title>
        <authorList>
            <person name="Lai Q."/>
            <person name="Li G."/>
            <person name="Shao Z."/>
        </authorList>
    </citation>
    <scope>NUCLEOTIDE SEQUENCE [LARGE SCALE GENOMIC DNA]</scope>
    <source>
        <strain evidence="11 12">22II-S10r2</strain>
    </source>
</reference>
<accession>A0A1Y1SIU1</accession>
<dbReference type="Pfam" id="PF00206">
    <property type="entry name" value="Lyase_1"/>
    <property type="match status" value="1"/>
</dbReference>
<gene>
    <name evidence="8" type="primary">argH</name>
    <name evidence="11" type="ORF">ATO7_06930</name>
</gene>
<dbReference type="InterPro" id="IPR022761">
    <property type="entry name" value="Fumarate_lyase_N"/>
</dbReference>
<feature type="domain" description="Argininosuccinate lyase C-terminal" evidence="10">
    <location>
        <begin position="370"/>
        <end position="436"/>
    </location>
</feature>
<comment type="subcellular location">
    <subcellularLocation>
        <location evidence="8">Cytoplasm</location>
    </subcellularLocation>
</comment>
<name>A0A1Y1SIU1_9GAMM</name>
<evidence type="ECO:0000256" key="4">
    <source>
        <dbReference type="ARBA" id="ARBA00012338"/>
    </source>
</evidence>
<dbReference type="InterPro" id="IPR008948">
    <property type="entry name" value="L-Aspartase-like"/>
</dbReference>
<evidence type="ECO:0000259" key="10">
    <source>
        <dbReference type="Pfam" id="PF14698"/>
    </source>
</evidence>
<comment type="caution">
    <text evidence="11">The sequence shown here is derived from an EMBL/GenBank/DDBJ whole genome shotgun (WGS) entry which is preliminary data.</text>
</comment>
<dbReference type="STRING" id="1317117.ATO7_06930"/>
<evidence type="ECO:0000256" key="3">
    <source>
        <dbReference type="ARBA" id="ARBA00005552"/>
    </source>
</evidence>
<keyword evidence="6 8" id="KW-0028">Amino-acid biosynthesis</keyword>
<evidence type="ECO:0000256" key="7">
    <source>
        <dbReference type="ARBA" id="ARBA00023239"/>
    </source>
</evidence>
<dbReference type="PROSITE" id="PS00163">
    <property type="entry name" value="FUMARATE_LYASES"/>
    <property type="match status" value="1"/>
</dbReference>
<comment type="catalytic activity">
    <reaction evidence="1 8">
        <text>2-(N(omega)-L-arginino)succinate = fumarate + L-arginine</text>
        <dbReference type="Rhea" id="RHEA:24020"/>
        <dbReference type="ChEBI" id="CHEBI:29806"/>
        <dbReference type="ChEBI" id="CHEBI:32682"/>
        <dbReference type="ChEBI" id="CHEBI:57472"/>
        <dbReference type="EC" id="4.3.2.1"/>
    </reaction>
</comment>
<dbReference type="PANTHER" id="PTHR43814:SF1">
    <property type="entry name" value="ARGININOSUCCINATE LYASE"/>
    <property type="match status" value="1"/>
</dbReference>
<comment type="similarity">
    <text evidence="8">Belongs to the lyase 1 family. Argininosuccinate lyase subfamily.</text>
</comment>
<dbReference type="SUPFAM" id="SSF48557">
    <property type="entry name" value="L-aspartase-like"/>
    <property type="match status" value="1"/>
</dbReference>
<dbReference type="CDD" id="cd01359">
    <property type="entry name" value="Argininosuccinate_lyase"/>
    <property type="match status" value="1"/>
</dbReference>
<dbReference type="GO" id="GO:0004056">
    <property type="term" value="F:argininosuccinate lyase activity"/>
    <property type="evidence" value="ECO:0007669"/>
    <property type="project" value="UniProtKB-UniRule"/>
</dbReference>
<evidence type="ECO:0000259" key="9">
    <source>
        <dbReference type="Pfam" id="PF00206"/>
    </source>
</evidence>
<keyword evidence="5 8" id="KW-0055">Arginine biosynthesis</keyword>
<dbReference type="InterPro" id="IPR024083">
    <property type="entry name" value="Fumarase/histidase_N"/>
</dbReference>
<dbReference type="InterPro" id="IPR009049">
    <property type="entry name" value="Argininosuccinate_lyase"/>
</dbReference>
<dbReference type="Proteomes" id="UP000192342">
    <property type="component" value="Unassembled WGS sequence"/>
</dbReference>
<comment type="similarity">
    <text evidence="3">In the N-terminal section; belongs to the lyase 1 family. Argininosuccinate lyase subfamily.</text>
</comment>
<protein>
    <recommendedName>
        <fullName evidence="4 8">Argininosuccinate lyase</fullName>
        <shortName evidence="8">ASAL</shortName>
        <ecNumber evidence="4 8">4.3.2.1</ecNumber>
    </recommendedName>
    <alternativeName>
        <fullName evidence="8">Arginosuccinase</fullName>
    </alternativeName>
</protein>
<evidence type="ECO:0000256" key="5">
    <source>
        <dbReference type="ARBA" id="ARBA00022571"/>
    </source>
</evidence>
<dbReference type="Gene3D" id="1.10.275.10">
    <property type="entry name" value="Fumarase/aspartase (N-terminal domain)"/>
    <property type="match status" value="1"/>
</dbReference>